<reference evidence="2" key="1">
    <citation type="journal article" date="2020" name="mSystems">
        <title>Genome- and Community-Level Interaction Insights into Carbon Utilization and Element Cycling Functions of Hydrothermarchaeota in Hydrothermal Sediment.</title>
        <authorList>
            <person name="Zhou Z."/>
            <person name="Liu Y."/>
            <person name="Xu W."/>
            <person name="Pan J."/>
            <person name="Luo Z.H."/>
            <person name="Li M."/>
        </authorList>
    </citation>
    <scope>NUCLEOTIDE SEQUENCE [LARGE SCALE GENOMIC DNA]</scope>
    <source>
        <strain evidence="2">SpSt-1217</strain>
    </source>
</reference>
<feature type="transmembrane region" description="Helical" evidence="1">
    <location>
        <begin position="6"/>
        <end position="23"/>
    </location>
</feature>
<accession>A0A831M092</accession>
<comment type="caution">
    <text evidence="2">The sequence shown here is derived from an EMBL/GenBank/DDBJ whole genome shotgun (WGS) entry which is preliminary data.</text>
</comment>
<dbReference type="AlphaFoldDB" id="A0A831M092"/>
<evidence type="ECO:0000313" key="2">
    <source>
        <dbReference type="EMBL" id="HDR52991.1"/>
    </source>
</evidence>
<keyword evidence="1" id="KW-0812">Transmembrane</keyword>
<keyword evidence="1" id="KW-1133">Transmembrane helix</keyword>
<evidence type="ECO:0000256" key="1">
    <source>
        <dbReference type="SAM" id="Phobius"/>
    </source>
</evidence>
<dbReference type="EMBL" id="DSDK01000865">
    <property type="protein sequence ID" value="HDR52991.1"/>
    <property type="molecule type" value="Genomic_DNA"/>
</dbReference>
<evidence type="ECO:0008006" key="3">
    <source>
        <dbReference type="Google" id="ProtNLM"/>
    </source>
</evidence>
<gene>
    <name evidence="2" type="ORF">ENN90_15445</name>
</gene>
<keyword evidence="1" id="KW-0472">Membrane</keyword>
<name>A0A831M092_9BACT</name>
<dbReference type="Proteomes" id="UP000886047">
    <property type="component" value="Unassembled WGS sequence"/>
</dbReference>
<organism evidence="2">
    <name type="scientific">Mariniphaga anaerophila</name>
    <dbReference type="NCBI Taxonomy" id="1484053"/>
    <lineage>
        <taxon>Bacteria</taxon>
        <taxon>Pseudomonadati</taxon>
        <taxon>Bacteroidota</taxon>
        <taxon>Bacteroidia</taxon>
        <taxon>Marinilabiliales</taxon>
        <taxon>Prolixibacteraceae</taxon>
        <taxon>Mariniphaga</taxon>
    </lineage>
</organism>
<sequence length="131" mass="15273">MSNYIGWILFFSTIALIVLYRIFSKNPEAFTSKFSMVDVIKGKNISSEEIISALKSSGFKDVKYFPEENRFLATSKISMSSWGEFIEVKLLEDNSERKIQFKSICSFTFQMYAWGKNKRNAKRFFKALNKI</sequence>
<protein>
    <recommendedName>
        <fullName evidence="3">DUF1499 domain-containing protein</fullName>
    </recommendedName>
</protein>
<proteinExistence type="predicted"/>